<evidence type="ECO:0000313" key="2">
    <source>
        <dbReference type="Proteomes" id="UP001164746"/>
    </source>
</evidence>
<gene>
    <name evidence="1" type="ORF">MAR_032153</name>
</gene>
<sequence>MVVKSFVIARVSFVNISGILLFCKICQILKQTECFIDNRLLSSLGYWLYRKTISGLYMRKWQYDVMRIFILKIVADHASPDRKIKFDDFMDKVERGNIGGYTKYEADVFIEAWYGACFKYPNHFCQHETKEMKWQHLFYFCTRRENGVLPIAARISHGNGVLPMAARISHDEEP</sequence>
<dbReference type="EMBL" id="CP111021">
    <property type="protein sequence ID" value="WAR17559.1"/>
    <property type="molecule type" value="Genomic_DNA"/>
</dbReference>
<protein>
    <submittedName>
        <fullName evidence="1">Uncharacterized protein</fullName>
    </submittedName>
</protein>
<organism evidence="1 2">
    <name type="scientific">Mya arenaria</name>
    <name type="common">Soft-shell clam</name>
    <dbReference type="NCBI Taxonomy" id="6604"/>
    <lineage>
        <taxon>Eukaryota</taxon>
        <taxon>Metazoa</taxon>
        <taxon>Spiralia</taxon>
        <taxon>Lophotrochozoa</taxon>
        <taxon>Mollusca</taxon>
        <taxon>Bivalvia</taxon>
        <taxon>Autobranchia</taxon>
        <taxon>Heteroconchia</taxon>
        <taxon>Euheterodonta</taxon>
        <taxon>Imparidentia</taxon>
        <taxon>Neoheterodontei</taxon>
        <taxon>Myida</taxon>
        <taxon>Myoidea</taxon>
        <taxon>Myidae</taxon>
        <taxon>Mya</taxon>
    </lineage>
</organism>
<proteinExistence type="predicted"/>
<evidence type="ECO:0000313" key="1">
    <source>
        <dbReference type="EMBL" id="WAR17559.1"/>
    </source>
</evidence>
<dbReference type="Proteomes" id="UP001164746">
    <property type="component" value="Chromosome 10"/>
</dbReference>
<reference evidence="1" key="1">
    <citation type="submission" date="2022-11" db="EMBL/GenBank/DDBJ databases">
        <title>Centuries of genome instability and evolution in soft-shell clam transmissible cancer (bioRxiv).</title>
        <authorList>
            <person name="Hart S.F.M."/>
            <person name="Yonemitsu M.A."/>
            <person name="Giersch R.M."/>
            <person name="Beal B.F."/>
            <person name="Arriagada G."/>
            <person name="Davis B.W."/>
            <person name="Ostrander E.A."/>
            <person name="Goff S.P."/>
            <person name="Metzger M.J."/>
        </authorList>
    </citation>
    <scope>NUCLEOTIDE SEQUENCE</scope>
    <source>
        <strain evidence="1">MELC-2E11</strain>
        <tissue evidence="1">Siphon/mantle</tissue>
    </source>
</reference>
<accession>A0ABY7F8R3</accession>
<keyword evidence="2" id="KW-1185">Reference proteome</keyword>
<name>A0ABY7F8R3_MYAAR</name>